<dbReference type="InterPro" id="IPR011006">
    <property type="entry name" value="CheY-like_superfamily"/>
</dbReference>
<proteinExistence type="predicted"/>
<dbReference type="SUPFAM" id="SSF52172">
    <property type="entry name" value="CheY-like"/>
    <property type="match status" value="1"/>
</dbReference>
<dbReference type="InterPro" id="IPR001789">
    <property type="entry name" value="Sig_transdc_resp-reg_receiver"/>
</dbReference>
<dbReference type="PANTHER" id="PTHR37299">
    <property type="entry name" value="TRANSCRIPTIONAL REGULATOR-RELATED"/>
    <property type="match status" value="1"/>
</dbReference>
<accession>A0ABU3BFJ8</accession>
<dbReference type="SMART" id="SM00850">
    <property type="entry name" value="LytTR"/>
    <property type="match status" value="1"/>
</dbReference>
<keyword evidence="4" id="KW-0238">DNA-binding</keyword>
<dbReference type="PROSITE" id="PS50930">
    <property type="entry name" value="HTH_LYTTR"/>
    <property type="match status" value="1"/>
</dbReference>
<dbReference type="Gene3D" id="2.40.50.1020">
    <property type="entry name" value="LytTr DNA-binding domain"/>
    <property type="match status" value="1"/>
</dbReference>
<dbReference type="EMBL" id="JAVRHU010000001">
    <property type="protein sequence ID" value="MDT0620913.1"/>
    <property type="molecule type" value="Genomic_DNA"/>
</dbReference>
<dbReference type="Proteomes" id="UP001250662">
    <property type="component" value="Unassembled WGS sequence"/>
</dbReference>
<dbReference type="PROSITE" id="PS50110">
    <property type="entry name" value="RESPONSE_REGULATORY"/>
    <property type="match status" value="1"/>
</dbReference>
<evidence type="ECO:0000313" key="5">
    <source>
        <dbReference type="Proteomes" id="UP001250662"/>
    </source>
</evidence>
<evidence type="ECO:0000259" key="3">
    <source>
        <dbReference type="PROSITE" id="PS50930"/>
    </source>
</evidence>
<gene>
    <name evidence="4" type="ORF">RM520_04705</name>
</gene>
<feature type="domain" description="Response regulatory" evidence="2">
    <location>
        <begin position="2"/>
        <end position="114"/>
    </location>
</feature>
<evidence type="ECO:0000259" key="2">
    <source>
        <dbReference type="PROSITE" id="PS50110"/>
    </source>
</evidence>
<reference evidence="4 5" key="1">
    <citation type="submission" date="2023-09" db="EMBL/GenBank/DDBJ databases">
        <authorList>
            <person name="Rey-Velasco X."/>
        </authorList>
    </citation>
    <scope>NUCLEOTIDE SEQUENCE [LARGE SCALE GENOMIC DNA]</scope>
    <source>
        <strain evidence="4 5">P007</strain>
    </source>
</reference>
<evidence type="ECO:0000256" key="1">
    <source>
        <dbReference type="PROSITE-ProRule" id="PRU00169"/>
    </source>
</evidence>
<dbReference type="InterPro" id="IPR007492">
    <property type="entry name" value="LytTR_DNA-bd_dom"/>
</dbReference>
<name>A0ABU3BFJ8_9FLAO</name>
<organism evidence="4 5">
    <name type="scientific">Croceitalea vernalis</name>
    <dbReference type="NCBI Taxonomy" id="3075599"/>
    <lineage>
        <taxon>Bacteria</taxon>
        <taxon>Pseudomonadati</taxon>
        <taxon>Bacteroidota</taxon>
        <taxon>Flavobacteriia</taxon>
        <taxon>Flavobacteriales</taxon>
        <taxon>Flavobacteriaceae</taxon>
        <taxon>Croceitalea</taxon>
    </lineage>
</organism>
<dbReference type="PANTHER" id="PTHR37299:SF1">
    <property type="entry name" value="STAGE 0 SPORULATION PROTEIN A HOMOLOG"/>
    <property type="match status" value="1"/>
</dbReference>
<evidence type="ECO:0000313" key="4">
    <source>
        <dbReference type="EMBL" id="MDT0620913.1"/>
    </source>
</evidence>
<sequence>MNCIIIDDELTSRAIVSNLCENSTDLNVLAEFPNAVEALKYLNQNEVDVIFLDIHMPFLTGIDFIQTLKNPPRVVFTTSDTDFAIEAYSYEFIVDYLVKPITVDRFQKTISKLKNSIPVAPSNDSENAASGASTNNGELYINIDRRLIKLKFQDILIIEAKGDYIEIKTTDSFHRVHSTLKKIKEKLPESLFMQIHRSYIINFTKIIDIQDNSVLIERNVIPISRSNRPSLMKRLNLL</sequence>
<dbReference type="Gene3D" id="3.40.50.2300">
    <property type="match status" value="1"/>
</dbReference>
<protein>
    <submittedName>
        <fullName evidence="4">LytTR family DNA-binding domain-containing protein</fullName>
    </submittedName>
</protein>
<comment type="caution">
    <text evidence="4">The sequence shown here is derived from an EMBL/GenBank/DDBJ whole genome shotgun (WGS) entry which is preliminary data.</text>
</comment>
<dbReference type="SMART" id="SM00448">
    <property type="entry name" value="REC"/>
    <property type="match status" value="1"/>
</dbReference>
<keyword evidence="5" id="KW-1185">Reference proteome</keyword>
<dbReference type="Pfam" id="PF00072">
    <property type="entry name" value="Response_reg"/>
    <property type="match status" value="1"/>
</dbReference>
<dbReference type="InterPro" id="IPR046947">
    <property type="entry name" value="LytR-like"/>
</dbReference>
<feature type="modified residue" description="4-aspartylphosphate" evidence="1">
    <location>
        <position position="53"/>
    </location>
</feature>
<dbReference type="GO" id="GO:0003677">
    <property type="term" value="F:DNA binding"/>
    <property type="evidence" value="ECO:0007669"/>
    <property type="project" value="UniProtKB-KW"/>
</dbReference>
<dbReference type="RefSeq" id="WP_311387154.1">
    <property type="nucleotide sequence ID" value="NZ_JAVRHU010000001.1"/>
</dbReference>
<keyword evidence="1" id="KW-0597">Phosphoprotein</keyword>
<feature type="domain" description="HTH LytTR-type" evidence="3">
    <location>
        <begin position="139"/>
        <end position="237"/>
    </location>
</feature>
<dbReference type="Pfam" id="PF04397">
    <property type="entry name" value="LytTR"/>
    <property type="match status" value="1"/>
</dbReference>